<reference evidence="2" key="1">
    <citation type="submission" date="2020-06" db="EMBL/GenBank/DDBJ databases">
        <title>Paenibacillus sp. nov., isolated from soil.</title>
        <authorList>
            <person name="Seo Y.L."/>
        </authorList>
    </citation>
    <scope>NUCLEOTIDE SEQUENCE [LARGE SCALE GENOMIC DNA]</scope>
    <source>
        <strain evidence="2">JW14</strain>
    </source>
</reference>
<dbReference type="EMBL" id="JABWCS010000221">
    <property type="protein sequence ID" value="NUU64005.1"/>
    <property type="molecule type" value="Genomic_DNA"/>
</dbReference>
<dbReference type="AlphaFoldDB" id="A0A850ET14"/>
<proteinExistence type="predicted"/>
<evidence type="ECO:0000259" key="1">
    <source>
        <dbReference type="Pfam" id="PF08123"/>
    </source>
</evidence>
<keyword evidence="2" id="KW-0489">Methyltransferase</keyword>
<keyword evidence="2" id="KW-0808">Transferase</keyword>
<accession>A0A850ET14</accession>
<dbReference type="InterPro" id="IPR029063">
    <property type="entry name" value="SAM-dependent_MTases_sf"/>
</dbReference>
<dbReference type="Proteomes" id="UP000564806">
    <property type="component" value="Unassembled WGS sequence"/>
</dbReference>
<protein>
    <submittedName>
        <fullName evidence="2">Class I SAM-dependent methyltransferase</fullName>
    </submittedName>
</protein>
<name>A0A850ET14_9BACL</name>
<evidence type="ECO:0000313" key="3">
    <source>
        <dbReference type="Proteomes" id="UP000564806"/>
    </source>
</evidence>
<gene>
    <name evidence="2" type="ORF">HPT30_27005</name>
</gene>
<comment type="caution">
    <text evidence="2">The sequence shown here is derived from an EMBL/GenBank/DDBJ whole genome shotgun (WGS) entry which is preliminary data.</text>
</comment>
<evidence type="ECO:0000313" key="2">
    <source>
        <dbReference type="EMBL" id="NUU64005.1"/>
    </source>
</evidence>
<dbReference type="Pfam" id="PF08123">
    <property type="entry name" value="DOT1"/>
    <property type="match status" value="1"/>
</dbReference>
<organism evidence="2 3">
    <name type="scientific">Paenibacillus agri</name>
    <dbReference type="NCBI Taxonomy" id="2744309"/>
    <lineage>
        <taxon>Bacteria</taxon>
        <taxon>Bacillati</taxon>
        <taxon>Bacillota</taxon>
        <taxon>Bacilli</taxon>
        <taxon>Bacillales</taxon>
        <taxon>Paenibacillaceae</taxon>
        <taxon>Paenibacillus</taxon>
    </lineage>
</organism>
<feature type="domain" description="DOT1" evidence="1">
    <location>
        <begin position="16"/>
        <end position="110"/>
    </location>
</feature>
<dbReference type="InterPro" id="IPR025789">
    <property type="entry name" value="DOT1_dom"/>
</dbReference>
<dbReference type="GO" id="GO:0032259">
    <property type="term" value="P:methylation"/>
    <property type="evidence" value="ECO:0007669"/>
    <property type="project" value="UniProtKB-KW"/>
</dbReference>
<dbReference type="RefSeq" id="WP_175374376.1">
    <property type="nucleotide sequence ID" value="NZ_JABWCS010000221.1"/>
</dbReference>
<dbReference type="GO" id="GO:0031151">
    <property type="term" value="F:histone H3K79 methyltransferase activity"/>
    <property type="evidence" value="ECO:0007669"/>
    <property type="project" value="InterPro"/>
</dbReference>
<keyword evidence="3" id="KW-1185">Reference proteome</keyword>
<dbReference type="Gene3D" id="3.40.50.150">
    <property type="entry name" value="Vaccinia Virus protein VP39"/>
    <property type="match status" value="1"/>
</dbReference>
<sequence>MLKMMNKAYSKMLPLAFHEIAIKEDDIIMDIGCGGGQTIHRFAKKYKLAKIYGVGISPKSLETPTQKNREAVASGRPGGAFIIVSQIYKINYHMQSFTQNEEVEQLFRQTGFKAVRIRENH</sequence>
<dbReference type="SUPFAM" id="SSF53335">
    <property type="entry name" value="S-adenosyl-L-methionine-dependent methyltransferases"/>
    <property type="match status" value="1"/>
</dbReference>